<keyword evidence="7" id="KW-1185">Reference proteome</keyword>
<keyword evidence="5" id="KW-1133">Transmembrane helix</keyword>
<comment type="similarity">
    <text evidence="2">Belongs to the AB hydrolase superfamily. LDAH family.</text>
</comment>
<dbReference type="AlphaFoldDB" id="A0A8K0J7A9"/>
<evidence type="ECO:0000313" key="7">
    <source>
        <dbReference type="Proteomes" id="UP000811619"/>
    </source>
</evidence>
<evidence type="ECO:0008006" key="8">
    <source>
        <dbReference type="Google" id="ProtNLM"/>
    </source>
</evidence>
<evidence type="ECO:0000256" key="5">
    <source>
        <dbReference type="SAM" id="Phobius"/>
    </source>
</evidence>
<comment type="caution">
    <text evidence="6">The sequence shown here is derived from an EMBL/GenBank/DDBJ whole genome shotgun (WGS) entry which is preliminary data.</text>
</comment>
<keyword evidence="5" id="KW-0472">Membrane</keyword>
<evidence type="ECO:0000256" key="4">
    <source>
        <dbReference type="ARBA" id="ARBA00022801"/>
    </source>
</evidence>
<dbReference type="Pfam" id="PF10230">
    <property type="entry name" value="LIDHydrolase"/>
    <property type="match status" value="1"/>
</dbReference>
<dbReference type="GO" id="GO:0005811">
    <property type="term" value="C:lipid droplet"/>
    <property type="evidence" value="ECO:0007669"/>
    <property type="project" value="UniProtKB-SubCell"/>
</dbReference>
<evidence type="ECO:0000256" key="1">
    <source>
        <dbReference type="ARBA" id="ARBA00004502"/>
    </source>
</evidence>
<protein>
    <recommendedName>
        <fullName evidence="8">Lipid droplet-associated hydrolase</fullName>
    </recommendedName>
</protein>
<accession>A0A8K0J7A9</accession>
<proteinExistence type="inferred from homology"/>
<dbReference type="InterPro" id="IPR029058">
    <property type="entry name" value="AB_hydrolase_fold"/>
</dbReference>
<feature type="transmembrane region" description="Helical" evidence="5">
    <location>
        <begin position="21"/>
        <end position="38"/>
    </location>
</feature>
<evidence type="ECO:0000313" key="6">
    <source>
        <dbReference type="EMBL" id="KAG5926561.1"/>
    </source>
</evidence>
<dbReference type="OrthoDB" id="448051at2759"/>
<dbReference type="GO" id="GO:0016298">
    <property type="term" value="F:lipase activity"/>
    <property type="evidence" value="ECO:0007669"/>
    <property type="project" value="InterPro"/>
</dbReference>
<keyword evidence="5" id="KW-0812">Transmembrane</keyword>
<evidence type="ECO:0000256" key="2">
    <source>
        <dbReference type="ARBA" id="ARBA00008300"/>
    </source>
</evidence>
<reference evidence="6" key="1">
    <citation type="journal article" date="2020" name="bioRxiv">
        <title>Whole genome comparisons of ergot fungi reveals the divergence and evolution of species within the genus Claviceps are the result of varying mechanisms driving genome evolution and host range expansion.</title>
        <authorList>
            <person name="Wyka S.A."/>
            <person name="Mondo S.J."/>
            <person name="Liu M."/>
            <person name="Dettman J."/>
            <person name="Nalam V."/>
            <person name="Broders K.D."/>
        </authorList>
    </citation>
    <scope>NUCLEOTIDE SEQUENCE</scope>
    <source>
        <strain evidence="6">CCC 489</strain>
    </source>
</reference>
<dbReference type="SUPFAM" id="SSF53474">
    <property type="entry name" value="alpha/beta-Hydrolases"/>
    <property type="match status" value="1"/>
</dbReference>
<dbReference type="InterPro" id="IPR019363">
    <property type="entry name" value="LDAH"/>
</dbReference>
<dbReference type="PANTHER" id="PTHR13390:SF0">
    <property type="entry name" value="LIPID DROPLET-ASSOCIATED HYDROLASE"/>
    <property type="match status" value="1"/>
</dbReference>
<evidence type="ECO:0000256" key="3">
    <source>
        <dbReference type="ARBA" id="ARBA00022677"/>
    </source>
</evidence>
<comment type="subcellular location">
    <subcellularLocation>
        <location evidence="1">Lipid droplet</location>
    </subcellularLocation>
</comment>
<keyword evidence="3" id="KW-0551">Lipid droplet</keyword>
<dbReference type="PANTHER" id="PTHR13390">
    <property type="entry name" value="LIPASE"/>
    <property type="match status" value="1"/>
</dbReference>
<gene>
    <name evidence="6" type="ORF">E4U42_003156</name>
</gene>
<dbReference type="GO" id="GO:0019915">
    <property type="term" value="P:lipid storage"/>
    <property type="evidence" value="ECO:0007669"/>
    <property type="project" value="InterPro"/>
</dbReference>
<dbReference type="Proteomes" id="UP000811619">
    <property type="component" value="Unassembled WGS sequence"/>
</dbReference>
<name>A0A8K0J7A9_9HYPO</name>
<sequence>MLTSICKPADEGRRRSPDQQHALIYLVCGNPGLIGFYVDFLEALRNLLDGSQGPIAYDLYGRNLAGFCDEEHAPFGPDNPPLDVDAQVDAVYRDVASRRTASGAPYDFVVLMGHSIGAYICVEIFHRHARAPPPQPRLRHGFLLFPTIASLGLSPAGVRFNRLRGLPTMETHLVRYARALLWFIPGVLLRWIAAHLMGFSGRAADLTAEWLKSRDGLLQLVHMAKSEMDTILEDKWDDELWDAVAAAGADPSASSASDPPRFFFFYGRDDHWVANHVRDEFVERRRRAGAKAAAGTSITVDEGSIPHAFCVGEDTSWMVARKVHAWVTQIDDAAAKA</sequence>
<dbReference type="EMBL" id="SRPY01000256">
    <property type="protein sequence ID" value="KAG5926561.1"/>
    <property type="molecule type" value="Genomic_DNA"/>
</dbReference>
<keyword evidence="4" id="KW-0378">Hydrolase</keyword>
<dbReference type="Gene3D" id="3.40.50.1820">
    <property type="entry name" value="alpha/beta hydrolase"/>
    <property type="match status" value="1"/>
</dbReference>
<organism evidence="6 7">
    <name type="scientific">Claviceps africana</name>
    <dbReference type="NCBI Taxonomy" id="83212"/>
    <lineage>
        <taxon>Eukaryota</taxon>
        <taxon>Fungi</taxon>
        <taxon>Dikarya</taxon>
        <taxon>Ascomycota</taxon>
        <taxon>Pezizomycotina</taxon>
        <taxon>Sordariomycetes</taxon>
        <taxon>Hypocreomycetidae</taxon>
        <taxon>Hypocreales</taxon>
        <taxon>Clavicipitaceae</taxon>
        <taxon>Claviceps</taxon>
    </lineage>
</organism>